<organism evidence="5">
    <name type="scientific">Timema shepardi</name>
    <name type="common">Walking stick</name>
    <dbReference type="NCBI Taxonomy" id="629360"/>
    <lineage>
        <taxon>Eukaryota</taxon>
        <taxon>Metazoa</taxon>
        <taxon>Ecdysozoa</taxon>
        <taxon>Arthropoda</taxon>
        <taxon>Hexapoda</taxon>
        <taxon>Insecta</taxon>
        <taxon>Pterygota</taxon>
        <taxon>Neoptera</taxon>
        <taxon>Polyneoptera</taxon>
        <taxon>Phasmatodea</taxon>
        <taxon>Timematodea</taxon>
        <taxon>Timematoidea</taxon>
        <taxon>Timematidae</taxon>
        <taxon>Timema</taxon>
    </lineage>
</organism>
<accession>A0A7R9B6P4</accession>
<reference evidence="5" key="1">
    <citation type="submission" date="2020-11" db="EMBL/GenBank/DDBJ databases">
        <authorList>
            <person name="Tran Van P."/>
        </authorList>
    </citation>
    <scope>NUCLEOTIDE SEQUENCE</scope>
</reference>
<feature type="repeat" description="TSP type-3" evidence="3">
    <location>
        <begin position="330"/>
        <end position="365"/>
    </location>
</feature>
<dbReference type="InterPro" id="IPR028974">
    <property type="entry name" value="TSP_type-3_rpt"/>
</dbReference>
<evidence type="ECO:0008006" key="6">
    <source>
        <dbReference type="Google" id="ProtNLM"/>
    </source>
</evidence>
<keyword evidence="2 3" id="KW-0106">Calcium</keyword>
<dbReference type="Pfam" id="PF02412">
    <property type="entry name" value="TSP_3"/>
    <property type="match status" value="7"/>
</dbReference>
<evidence type="ECO:0000256" key="3">
    <source>
        <dbReference type="PROSITE-ProRule" id="PRU00634"/>
    </source>
</evidence>
<feature type="region of interest" description="Disordered" evidence="4">
    <location>
        <begin position="172"/>
        <end position="192"/>
    </location>
</feature>
<protein>
    <recommendedName>
        <fullName evidence="6">Thrombospondin</fullName>
    </recommendedName>
</protein>
<dbReference type="GO" id="GO:0005509">
    <property type="term" value="F:calcium ion binding"/>
    <property type="evidence" value="ECO:0007669"/>
    <property type="project" value="UniProtKB-UniRule"/>
</dbReference>
<dbReference type="AlphaFoldDB" id="A0A7R9B6P4"/>
<feature type="repeat" description="TSP type-3" evidence="3">
    <location>
        <begin position="150"/>
        <end position="185"/>
    </location>
</feature>
<dbReference type="PROSITE" id="PS51234">
    <property type="entry name" value="TSP3"/>
    <property type="match status" value="3"/>
</dbReference>
<dbReference type="EMBL" id="OC009129">
    <property type="protein sequence ID" value="CAD7267406.1"/>
    <property type="molecule type" value="Genomic_DNA"/>
</dbReference>
<dbReference type="GO" id="GO:0007155">
    <property type="term" value="P:cell adhesion"/>
    <property type="evidence" value="ECO:0007669"/>
    <property type="project" value="InterPro"/>
</dbReference>
<dbReference type="Gene3D" id="4.10.1080.10">
    <property type="entry name" value="TSP type-3 repeat"/>
    <property type="match status" value="3"/>
</dbReference>
<dbReference type="FunFam" id="4.10.1080.10:FF:000002">
    <property type="entry name" value="Thrombospondin 3"/>
    <property type="match status" value="1"/>
</dbReference>
<evidence type="ECO:0000256" key="4">
    <source>
        <dbReference type="SAM" id="MobiDB-lite"/>
    </source>
</evidence>
<dbReference type="PANTHER" id="PTHR10199:SF100">
    <property type="entry name" value="THROMBOSPONDIN, ISOFORM A"/>
    <property type="match status" value="1"/>
</dbReference>
<gene>
    <name evidence="5" type="ORF">TSIB3V08_LOCUS11413</name>
</gene>
<dbReference type="InterPro" id="IPR003367">
    <property type="entry name" value="Thrombospondin_3-like_rpt"/>
</dbReference>
<evidence type="ECO:0000256" key="2">
    <source>
        <dbReference type="ARBA" id="ARBA00022837"/>
    </source>
</evidence>
<feature type="region of interest" description="Disordered" evidence="4">
    <location>
        <begin position="318"/>
        <end position="349"/>
    </location>
</feature>
<feature type="compositionally biased region" description="Basic and acidic residues" evidence="4">
    <location>
        <begin position="334"/>
        <end position="346"/>
    </location>
</feature>
<dbReference type="PANTHER" id="PTHR10199">
    <property type="entry name" value="THROMBOSPONDIN"/>
    <property type="match status" value="1"/>
</dbReference>
<evidence type="ECO:0000256" key="1">
    <source>
        <dbReference type="ARBA" id="ARBA00022729"/>
    </source>
</evidence>
<evidence type="ECO:0000313" key="5">
    <source>
        <dbReference type="EMBL" id="CAD7267406.1"/>
    </source>
</evidence>
<keyword evidence="1" id="KW-0732">Signal</keyword>
<name>A0A7R9B6P4_TIMSH</name>
<proteinExistence type="predicted"/>
<dbReference type="InterPro" id="IPR017897">
    <property type="entry name" value="Thrombospondin_3_rpt"/>
</dbReference>
<dbReference type="FunFam" id="4.10.1080.10:FF:000001">
    <property type="entry name" value="Thrombospondin 3"/>
    <property type="match status" value="1"/>
</dbReference>
<dbReference type="SUPFAM" id="SSF103647">
    <property type="entry name" value="TSP type-3 repeat"/>
    <property type="match status" value="3"/>
</dbReference>
<sequence>MVCKIGWAGNGQVCGPDRDLDGWPDHDLGCSDPKCRKSLNYYDSYSGAFSLLSSLIILANKFSFSRLSLTKHSHTTDNCVGIPNSGQEDADGNGVGDICDPDADCDGIPNDPDNCPLVANPDQLDTDEDGADKQGDACDNCPTVPNFDQGDVDKDGIGDACDPDMDDDGVENHVDNCPRRYNPDQRDSDRDGLGDVCDNCPRVPNTNQVDSDNDLVGDACDTDLDRDSIGRYKEDSKTKQIEETYCICLSTGPAGNNGSKPPDELPLTRENKTLRARDDWQAQPTPRAGWTCAVTSSRYEKVPEAQHACILDGVQDSDDNCPNMANSDQLDTDNDGRGDECDKDIDNDGVPNNRDNCRLVHNPYQEDQDSTVWAIFVYLALSADDGVGDICQDDFDKDDVPNHLDNCPNNSKIFSTDFRMKKSSKDILYHTVVPCHQGYDVTLRYNTVSTRGQRSKVKSWQLINYTTFVSVLPGDCNHDYGVLLGLQTLVCGALLKLQALPWDSYLCYVECPGIPATIVWSDLEIAIYVLWSAPRIPATNYVLWSAPGIPATIVWSDLEIAIYVLWSALGFQPL</sequence>
<feature type="repeat" description="TSP type-3" evidence="3">
    <location>
        <begin position="88"/>
        <end position="123"/>
    </location>
</feature>